<feature type="compositionally biased region" description="Basic residues" evidence="6">
    <location>
        <begin position="8"/>
        <end position="21"/>
    </location>
</feature>
<dbReference type="InterPro" id="IPR045863">
    <property type="entry name" value="CorA_TM1_TM2"/>
</dbReference>
<dbReference type="Gene3D" id="3.30.460.20">
    <property type="entry name" value="CorA soluble domain-like"/>
    <property type="match status" value="1"/>
</dbReference>
<dbReference type="PANTHER" id="PTHR21535:SF51">
    <property type="entry name" value="MANGANESE RESISTANCE PROTEIN MNR2"/>
    <property type="match status" value="1"/>
</dbReference>
<evidence type="ECO:0000256" key="6">
    <source>
        <dbReference type="SAM" id="MobiDB-lite"/>
    </source>
</evidence>
<dbReference type="Proteomes" id="UP001140094">
    <property type="component" value="Unassembled WGS sequence"/>
</dbReference>
<feature type="region of interest" description="Disordered" evidence="6">
    <location>
        <begin position="577"/>
        <end position="601"/>
    </location>
</feature>
<feature type="region of interest" description="Disordered" evidence="6">
    <location>
        <begin position="618"/>
        <end position="640"/>
    </location>
</feature>
<dbReference type="GO" id="GO:0010961">
    <property type="term" value="P:intracellular magnesium ion homeostasis"/>
    <property type="evidence" value="ECO:0007669"/>
    <property type="project" value="TreeGrafter"/>
</dbReference>
<feature type="transmembrane region" description="Helical" evidence="7">
    <location>
        <begin position="1067"/>
        <end position="1088"/>
    </location>
</feature>
<protein>
    <submittedName>
        <fullName evidence="8">CorA metal ion transporter</fullName>
    </submittedName>
</protein>
<dbReference type="CDD" id="cd12829">
    <property type="entry name" value="Alr1p-like"/>
    <property type="match status" value="1"/>
</dbReference>
<accession>A0A9W8HTK9</accession>
<keyword evidence="5 7" id="KW-0472">Membrane</keyword>
<feature type="compositionally biased region" description="Polar residues" evidence="6">
    <location>
        <begin position="204"/>
        <end position="229"/>
    </location>
</feature>
<dbReference type="SUPFAM" id="SSF144083">
    <property type="entry name" value="Magnesium transport protein CorA, transmembrane region"/>
    <property type="match status" value="1"/>
</dbReference>
<dbReference type="Gene3D" id="1.20.58.340">
    <property type="entry name" value="Magnesium transport protein CorA, transmembrane region"/>
    <property type="match status" value="2"/>
</dbReference>
<feature type="region of interest" description="Disordered" evidence="6">
    <location>
        <begin position="424"/>
        <end position="484"/>
    </location>
</feature>
<dbReference type="EMBL" id="JANBUO010001105">
    <property type="protein sequence ID" value="KAJ2799822.1"/>
    <property type="molecule type" value="Genomic_DNA"/>
</dbReference>
<comment type="caution">
    <text evidence="8">The sequence shown here is derived from an EMBL/GenBank/DDBJ whole genome shotgun (WGS) entry which is preliminary data.</text>
</comment>
<keyword evidence="9" id="KW-1185">Reference proteome</keyword>
<organism evidence="8 9">
    <name type="scientific">Coemansia guatemalensis</name>
    <dbReference type="NCBI Taxonomy" id="2761395"/>
    <lineage>
        <taxon>Eukaryota</taxon>
        <taxon>Fungi</taxon>
        <taxon>Fungi incertae sedis</taxon>
        <taxon>Zoopagomycota</taxon>
        <taxon>Kickxellomycotina</taxon>
        <taxon>Kickxellomycetes</taxon>
        <taxon>Kickxellales</taxon>
        <taxon>Kickxellaceae</taxon>
        <taxon>Coemansia</taxon>
    </lineage>
</organism>
<dbReference type="GO" id="GO:0016020">
    <property type="term" value="C:membrane"/>
    <property type="evidence" value="ECO:0007669"/>
    <property type="project" value="UniProtKB-SubCell"/>
</dbReference>
<feature type="compositionally biased region" description="Basic and acidic residues" evidence="6">
    <location>
        <begin position="22"/>
        <end position="50"/>
    </location>
</feature>
<dbReference type="InterPro" id="IPR044089">
    <property type="entry name" value="Alr1-like"/>
</dbReference>
<comment type="similarity">
    <text evidence="2">Belongs to the CorA metal ion transporter (MIT) (TC 1.A.35) family.</text>
</comment>
<feature type="region of interest" description="Disordered" evidence="6">
    <location>
        <begin position="187"/>
        <end position="299"/>
    </location>
</feature>
<keyword evidence="4 7" id="KW-1133">Transmembrane helix</keyword>
<dbReference type="PANTHER" id="PTHR21535">
    <property type="entry name" value="MAGNESIUM AND COBALT TRANSPORT PROTEIN/MITOCHONDRIAL IMPORT INNER MEMBRANE TRANSLOCASE SUBUNIT TIM8"/>
    <property type="match status" value="1"/>
</dbReference>
<evidence type="ECO:0000256" key="7">
    <source>
        <dbReference type="SAM" id="Phobius"/>
    </source>
</evidence>
<keyword evidence="3 7" id="KW-0812">Transmembrane</keyword>
<evidence type="ECO:0000256" key="3">
    <source>
        <dbReference type="ARBA" id="ARBA00022692"/>
    </source>
</evidence>
<dbReference type="SUPFAM" id="SSF143865">
    <property type="entry name" value="CorA soluble domain-like"/>
    <property type="match status" value="1"/>
</dbReference>
<evidence type="ECO:0000313" key="9">
    <source>
        <dbReference type="Proteomes" id="UP001140094"/>
    </source>
</evidence>
<proteinExistence type="inferred from homology"/>
<dbReference type="Pfam" id="PF01544">
    <property type="entry name" value="CorA"/>
    <property type="match status" value="2"/>
</dbReference>
<feature type="compositionally biased region" description="Polar residues" evidence="6">
    <location>
        <begin position="431"/>
        <end position="448"/>
    </location>
</feature>
<evidence type="ECO:0000256" key="4">
    <source>
        <dbReference type="ARBA" id="ARBA00022989"/>
    </source>
</evidence>
<feature type="compositionally biased region" description="Low complexity" evidence="6">
    <location>
        <begin position="284"/>
        <end position="296"/>
    </location>
</feature>
<feature type="compositionally biased region" description="Low complexity" evidence="6">
    <location>
        <begin position="583"/>
        <end position="598"/>
    </location>
</feature>
<sequence length="1094" mass="121527">MARGSRGTGRRKQSHRRHRRRGMQDHRNQASDTERAHANPIRTHPERHSESGSGNVEAGLGNRSGHLPPASLPSHEGLQDYMGRNRSYGYIGGVRGAEGMSRATTRRRGSADSYWSRTDNSESANLADAILHYMPEIDVENRTDLLASRYYGNMSSLPEVANRHPRPMNSTLPLFSPSVVNGRIVPRARSSHTSDASPQRMRSRTSYNERVSTTDRQPTSSKQASSSNMALEPVPSRPGEDNLAEERVQPEPSSTADKLGEGTSPSHLEQPLEPANADMRDAKTTSPRSRTTSPSSHEISEAVLAEEHPQAAQLVAEQSPTRRASTGSCVETAVNEKTGALGLGVSSRSHSRARGARAQHMGATQYTPAAASRKNAIARAAPGISYMFSPAVGPSGSRPPSVMGSATPVYQQGLPHIQSQVVLPPRGSICPSETQHPGPQLPNSSDAQPETRRGSSETQQQQPPPPIADMATTNDSTPKDGRKMYGAINIGTLEQFLAEGKVPDSSSDECLSDVDFDWEEDYCSEASMTSDASLSGRDVYQHSPQRRLYQSYASPALSGQRQPSLRQYASLDERDIGLPSALPRTPLPRSSQPSPRIRSYGRLSDADERSPLLPLHHRLQQHQQQQQQRKPTHRPNDSEASEYFVPADAPFVENFRPSPAGHRWGRRRRRRNHEELFLDKDGFIDESYRFTFFNPAVGTIRAQEIADLRTPTMDLAALLQVGGCFWIDILRPSFQEMHLMSKIFGLHALTVEDVMTQDAREKCEIHSNYYFVCFRSFDNDPNSETYLEPKCIYNVVLREGMLTFHMDPSVHQYHVLRRIRRQIDHIVVTPDWLNYAVIDDVTDLLAPILQGVEFDVDSIDELVLVISSSEQSDMLLRISTARKRIMMAMRLLQGKADVVRALIKRFESATALNATQMNAITAGSLPGYLADRQQFTGPATAWSESPRFRATNGDAGWAPVQQTELPDNAIDMAMDQRKGHETTLYLGDVLDHIVTMMQNAAHYDNMLGRAQTNYLAQISVELTVSSNNTNDVVAKLSALAAVLLPLNFVTGMWGANVKVPGQDYDDLYYFFYILAACMLYVVVAVIWARRFKIF</sequence>
<evidence type="ECO:0000313" key="8">
    <source>
        <dbReference type="EMBL" id="KAJ2799822.1"/>
    </source>
</evidence>
<evidence type="ECO:0000256" key="1">
    <source>
        <dbReference type="ARBA" id="ARBA00004141"/>
    </source>
</evidence>
<evidence type="ECO:0000256" key="2">
    <source>
        <dbReference type="ARBA" id="ARBA00009765"/>
    </source>
</evidence>
<gene>
    <name evidence="8" type="primary">MNR2_3</name>
    <name evidence="8" type="ORF">H4R20_004285</name>
</gene>
<dbReference type="InterPro" id="IPR045861">
    <property type="entry name" value="CorA_cytoplasmic_dom"/>
</dbReference>
<feature type="region of interest" description="Disordered" evidence="6">
    <location>
        <begin position="1"/>
        <end position="80"/>
    </location>
</feature>
<feature type="compositionally biased region" description="Basic and acidic residues" evidence="6">
    <location>
        <begin position="238"/>
        <end position="249"/>
    </location>
</feature>
<dbReference type="GO" id="GO:0015095">
    <property type="term" value="F:magnesium ion transmembrane transporter activity"/>
    <property type="evidence" value="ECO:0007669"/>
    <property type="project" value="InterPro"/>
</dbReference>
<dbReference type="InterPro" id="IPR002523">
    <property type="entry name" value="MgTranspt_CorA/ZnTranspt_ZntB"/>
</dbReference>
<reference evidence="8" key="1">
    <citation type="submission" date="2022-07" db="EMBL/GenBank/DDBJ databases">
        <title>Phylogenomic reconstructions and comparative analyses of Kickxellomycotina fungi.</title>
        <authorList>
            <person name="Reynolds N.K."/>
            <person name="Stajich J.E."/>
            <person name="Barry K."/>
            <person name="Grigoriev I.V."/>
            <person name="Crous P."/>
            <person name="Smith M.E."/>
        </authorList>
    </citation>
    <scope>NUCLEOTIDE SEQUENCE</scope>
    <source>
        <strain evidence="8">NRRL 1565</strain>
    </source>
</reference>
<name>A0A9W8HTK9_9FUNG</name>
<comment type="subcellular location">
    <subcellularLocation>
        <location evidence="1">Membrane</location>
        <topology evidence="1">Multi-pass membrane protein</topology>
    </subcellularLocation>
</comment>
<evidence type="ECO:0000256" key="5">
    <source>
        <dbReference type="ARBA" id="ARBA00023136"/>
    </source>
</evidence>
<dbReference type="OrthoDB" id="29879at2759"/>
<dbReference type="AlphaFoldDB" id="A0A9W8HTK9"/>